<gene>
    <name evidence="1" type="ORF">LX66_2276</name>
</gene>
<dbReference type="Proteomes" id="UP000316778">
    <property type="component" value="Unassembled WGS sequence"/>
</dbReference>
<reference evidence="1 2" key="1">
    <citation type="journal article" date="2013" name="Stand. Genomic Sci.">
        <title>Genomic Encyclopedia of Type Strains, Phase I: The one thousand microbial genomes (KMG-I) project.</title>
        <authorList>
            <person name="Kyrpides N.C."/>
            <person name="Woyke T."/>
            <person name="Eisen J.A."/>
            <person name="Garrity G."/>
            <person name="Lilburn T.G."/>
            <person name="Beck B.J."/>
            <person name="Whitman W.B."/>
            <person name="Hugenholtz P."/>
            <person name="Klenk H.P."/>
        </authorList>
    </citation>
    <scope>NUCLEOTIDE SEQUENCE [LARGE SCALE GENOMIC DNA]</scope>
    <source>
        <strain evidence="1 2">DSM 13484</strain>
    </source>
</reference>
<name>A0A562T4N0_CHIJA</name>
<comment type="caution">
    <text evidence="1">The sequence shown here is derived from an EMBL/GenBank/DDBJ whole genome shotgun (WGS) entry which is preliminary data.</text>
</comment>
<organism evidence="1 2">
    <name type="scientific">Chitinophaga japonensis</name>
    <name type="common">Flexibacter japonensis</name>
    <dbReference type="NCBI Taxonomy" id="104662"/>
    <lineage>
        <taxon>Bacteria</taxon>
        <taxon>Pseudomonadati</taxon>
        <taxon>Bacteroidota</taxon>
        <taxon>Chitinophagia</taxon>
        <taxon>Chitinophagales</taxon>
        <taxon>Chitinophagaceae</taxon>
        <taxon>Chitinophaga</taxon>
    </lineage>
</organism>
<evidence type="ECO:0000313" key="2">
    <source>
        <dbReference type="Proteomes" id="UP000316778"/>
    </source>
</evidence>
<dbReference type="AlphaFoldDB" id="A0A562T4N0"/>
<accession>A0A562T4N0</accession>
<dbReference type="OrthoDB" id="9850626at2"/>
<proteinExistence type="predicted"/>
<dbReference type="RefSeq" id="WP_145713205.1">
    <property type="nucleotide sequence ID" value="NZ_BAAAFY010000001.1"/>
</dbReference>
<protein>
    <submittedName>
        <fullName evidence="1">Uncharacterized protein</fullName>
    </submittedName>
</protein>
<dbReference type="EMBL" id="VLLG01000003">
    <property type="protein sequence ID" value="TWI88194.1"/>
    <property type="molecule type" value="Genomic_DNA"/>
</dbReference>
<sequence>MEKRDIKELVAYSDMRATGARGDLFSADGLLVNKKHGRVYACCYRDAPELSIDDFLSAELYGEIAAQEGGGRLHDLLFLAEILLDALRYAPRPSAINRRLKLFCLKNLLFLRSTGPVEHREQYMETLFRFLLFFHPAPEDYLDAFSLKGDQCLYKGGTIRPVEELHALFARLIARREHMAALAPFTEKQLALSRDITLDLLEGLLCPGGPVSFLPVNKGRNLLTWIFSGPGHFFELYQEDRERIFLLLEQHIDHYLVKSWDNDPRLQASIYYGPVKQEAVEGYFNRPARVNRKKKYLVEFFTDMCVFYVLRDPAGLEGLLAYFKDKPAMQRKVMAMLFPHPFYNGEAKLQLIRSGGHERLPEGFWTARLRKMADSL</sequence>
<keyword evidence="2" id="KW-1185">Reference proteome</keyword>
<evidence type="ECO:0000313" key="1">
    <source>
        <dbReference type="EMBL" id="TWI88194.1"/>
    </source>
</evidence>